<dbReference type="GO" id="GO:0046914">
    <property type="term" value="F:transition metal ion binding"/>
    <property type="evidence" value="ECO:0007669"/>
    <property type="project" value="InterPro"/>
</dbReference>
<dbReference type="AlphaFoldDB" id="A0A3B7MCF8"/>
<dbReference type="EMBL" id="CP032152">
    <property type="protein sequence ID" value="AXY67532.1"/>
    <property type="molecule type" value="Genomic_DNA"/>
</dbReference>
<reference evidence="4" key="1">
    <citation type="submission" date="2018-09" db="EMBL/GenBank/DDBJ databases">
        <title>Complete genome sequence of thermophilic cyanobacteria strain Thermosynechococcus elongatus PKUAC-SCTE542.</title>
        <authorList>
            <person name="Liang Y."/>
            <person name="Tang J."/>
            <person name="Daroch M."/>
        </authorList>
    </citation>
    <scope>NUCLEOTIDE SEQUENCE [LARGE SCALE GENOMIC DNA]</scope>
    <source>
        <strain evidence="4">E542</strain>
    </source>
</reference>
<dbReference type="InterPro" id="IPR008988">
    <property type="entry name" value="Transcriptional_repressor_C"/>
</dbReference>
<dbReference type="InterPro" id="IPR007167">
    <property type="entry name" value="Fe-transptr_FeoA-like"/>
</dbReference>
<dbReference type="InterPro" id="IPR038157">
    <property type="entry name" value="FeoA_core_dom"/>
</dbReference>
<dbReference type="SUPFAM" id="SSF50037">
    <property type="entry name" value="C-terminal domain of transcriptional repressors"/>
    <property type="match status" value="1"/>
</dbReference>
<dbReference type="Gene3D" id="2.30.30.90">
    <property type="match status" value="1"/>
</dbReference>
<feature type="domain" description="Ferrous iron transporter FeoA-like" evidence="2">
    <location>
        <begin position="5"/>
        <end position="78"/>
    </location>
</feature>
<organism evidence="3 4">
    <name type="scientific">Thermosynechococcus sichuanensis E542</name>
    <dbReference type="NCBI Taxonomy" id="2016101"/>
    <lineage>
        <taxon>Bacteria</taxon>
        <taxon>Bacillati</taxon>
        <taxon>Cyanobacteriota</taxon>
        <taxon>Cyanophyceae</taxon>
        <taxon>Acaryochloridales</taxon>
        <taxon>Thermosynechococcaceae</taxon>
        <taxon>Thermosynechococcus</taxon>
        <taxon>Thermosynechococcus sichuanensis</taxon>
    </lineage>
</organism>
<sequence length="86" mass="9288">MNYPVLLSDLPLGTSARITAIEGTAAWQRRLAAVGFTVGQTVTLLRRAPFSQTLAVRVGALTDVAIRSTDASTILVEPLRNLETRH</sequence>
<name>A0A3B7MCF8_9CYAN</name>
<evidence type="ECO:0000256" key="1">
    <source>
        <dbReference type="ARBA" id="ARBA00023004"/>
    </source>
</evidence>
<keyword evidence="4" id="KW-1185">Reference proteome</keyword>
<protein>
    <submittedName>
        <fullName evidence="3">Ferrous iron transport protein A</fullName>
    </submittedName>
</protein>
<dbReference type="Pfam" id="PF04023">
    <property type="entry name" value="FeoA"/>
    <property type="match status" value="1"/>
</dbReference>
<dbReference type="RefSeq" id="WP_181496269.1">
    <property type="nucleotide sequence ID" value="NZ_CP032152.1"/>
</dbReference>
<dbReference type="SMART" id="SM00899">
    <property type="entry name" value="FeoA"/>
    <property type="match status" value="1"/>
</dbReference>
<proteinExistence type="predicted"/>
<evidence type="ECO:0000313" key="4">
    <source>
        <dbReference type="Proteomes" id="UP000261812"/>
    </source>
</evidence>
<dbReference type="KEGG" id="tsq:D3A95_03510"/>
<gene>
    <name evidence="3" type="ORF">D3A95_03510</name>
</gene>
<keyword evidence="1" id="KW-0408">Iron</keyword>
<evidence type="ECO:0000259" key="2">
    <source>
        <dbReference type="SMART" id="SM00899"/>
    </source>
</evidence>
<evidence type="ECO:0000313" key="3">
    <source>
        <dbReference type="EMBL" id="AXY67532.1"/>
    </source>
</evidence>
<dbReference type="Proteomes" id="UP000261812">
    <property type="component" value="Chromosome"/>
</dbReference>
<accession>A0A3B7MCF8</accession>